<dbReference type="InterPro" id="IPR050090">
    <property type="entry name" value="Tyrosine_recombinase_XerCD"/>
</dbReference>
<accession>A0ABW0IVA6</accession>
<keyword evidence="4" id="KW-0233">DNA recombination</keyword>
<protein>
    <submittedName>
        <fullName evidence="9">Tyrosine-type recombinase/integrase</fullName>
    </submittedName>
</protein>
<comment type="caution">
    <text evidence="9">The sequence shown here is derived from an EMBL/GenBank/DDBJ whole genome shotgun (WGS) entry which is preliminary data.</text>
</comment>
<dbReference type="EMBL" id="JBHSLW010000023">
    <property type="protein sequence ID" value="MFC5421011.1"/>
    <property type="molecule type" value="Genomic_DNA"/>
</dbReference>
<dbReference type="Gene3D" id="1.10.443.10">
    <property type="entry name" value="Intergrase catalytic core"/>
    <property type="match status" value="1"/>
</dbReference>
<dbReference type="InterPro" id="IPR002104">
    <property type="entry name" value="Integrase_catalytic"/>
</dbReference>
<feature type="domain" description="Core-binding (CB)" evidence="8">
    <location>
        <begin position="258"/>
        <end position="341"/>
    </location>
</feature>
<reference evidence="10" key="1">
    <citation type="journal article" date="2019" name="Int. J. Syst. Evol. Microbiol.">
        <title>The Global Catalogue of Microorganisms (GCM) 10K type strain sequencing project: providing services to taxonomists for standard genome sequencing and annotation.</title>
        <authorList>
            <consortium name="The Broad Institute Genomics Platform"/>
            <consortium name="The Broad Institute Genome Sequencing Center for Infectious Disease"/>
            <person name="Wu L."/>
            <person name="Ma J."/>
        </authorList>
    </citation>
    <scope>NUCLEOTIDE SEQUENCE [LARGE SCALE GENOMIC DNA]</scope>
    <source>
        <strain evidence="10">NCAIM B.01391</strain>
    </source>
</reference>
<dbReference type="SUPFAM" id="SSF56349">
    <property type="entry name" value="DNA breaking-rejoining enzymes"/>
    <property type="match status" value="1"/>
</dbReference>
<name>A0ABW0IVA6_9HYPH</name>
<dbReference type="InterPro" id="IPR044068">
    <property type="entry name" value="CB"/>
</dbReference>
<dbReference type="InterPro" id="IPR011010">
    <property type="entry name" value="DNA_brk_join_enz"/>
</dbReference>
<dbReference type="InterPro" id="IPR013762">
    <property type="entry name" value="Integrase-like_cat_sf"/>
</dbReference>
<feature type="domain" description="Tyr recombinase" evidence="7">
    <location>
        <begin position="367"/>
        <end position="560"/>
    </location>
</feature>
<comment type="similarity">
    <text evidence="1">Belongs to the 'phage' integrase family.</text>
</comment>
<evidence type="ECO:0000256" key="1">
    <source>
        <dbReference type="ARBA" id="ARBA00008857"/>
    </source>
</evidence>
<evidence type="ECO:0000256" key="5">
    <source>
        <dbReference type="PROSITE-ProRule" id="PRU01248"/>
    </source>
</evidence>
<evidence type="ECO:0000313" key="10">
    <source>
        <dbReference type="Proteomes" id="UP001596053"/>
    </source>
</evidence>
<keyword evidence="10" id="KW-1185">Reference proteome</keyword>
<dbReference type="Gene3D" id="1.10.150.130">
    <property type="match status" value="1"/>
</dbReference>
<evidence type="ECO:0000256" key="4">
    <source>
        <dbReference type="ARBA" id="ARBA00023172"/>
    </source>
</evidence>
<feature type="region of interest" description="Disordered" evidence="6">
    <location>
        <begin position="232"/>
        <end position="251"/>
    </location>
</feature>
<dbReference type="Pfam" id="PF00589">
    <property type="entry name" value="Phage_integrase"/>
    <property type="match status" value="1"/>
</dbReference>
<evidence type="ECO:0000256" key="2">
    <source>
        <dbReference type="ARBA" id="ARBA00022908"/>
    </source>
</evidence>
<evidence type="ECO:0000313" key="9">
    <source>
        <dbReference type="EMBL" id="MFC5421011.1"/>
    </source>
</evidence>
<dbReference type="PANTHER" id="PTHR30349:SF41">
    <property type="entry name" value="INTEGRASE_RECOMBINASE PROTEIN MJ0367-RELATED"/>
    <property type="match status" value="1"/>
</dbReference>
<dbReference type="RefSeq" id="WP_377799355.1">
    <property type="nucleotide sequence ID" value="NZ_JBHSLW010000023.1"/>
</dbReference>
<dbReference type="InterPro" id="IPR010998">
    <property type="entry name" value="Integrase_recombinase_N"/>
</dbReference>
<keyword evidence="3 5" id="KW-0238">DNA-binding</keyword>
<sequence length="576" mass="65063">MALQMPRPFATKSGSYYLNVKVPLALRALARGQRVSLPVAGEQCSVVISDKVFLSLRTKEAKVAKERFPLALNALKAFYESLGQPPQTLGPVQVRALAGEIYKQAVHEVDHDGAIAEEFQAYRDELASVTAQHLEAGESEKMAELEAAIEMPGERALIAWGLKYGDPMISREELLERYFGTMVDDLVAKYQMRVDAGTRAKLLNAAEQLGQDFVEAAERRLTKYDYRDPVGENLPSFTPPPRHPQAQPLQSARRENVLTIDALFERWKEAKGTKRAPATYRRYGHSIAAFREFWGDRDVRLLTQEDIWQWALQREKKPGVRADTVNKNDLVAISSILGWATQYPSGRLLSVNPAKGVSVEPDKKTQKDDKGFGDDEVAAILKAARAARPNPRYPRAAASRRWTSWICAYTGARIQEVCWLKREDIRIKDGIWVIHFQKTKTDVERTIPIHDALVEEGLLAFCEKAPDGYLFVGDTPQKPGSTRTQQEQRASELAEWTREQVKLDDDISPNHGWRHTFITRAEEAGIKKRYVNKICGHNHGKDVSDGYFSARPKALKMRIDAYPRYELDGVMNTDKT</sequence>
<dbReference type="PANTHER" id="PTHR30349">
    <property type="entry name" value="PHAGE INTEGRASE-RELATED"/>
    <property type="match status" value="1"/>
</dbReference>
<dbReference type="PROSITE" id="PS51898">
    <property type="entry name" value="TYR_RECOMBINASE"/>
    <property type="match status" value="1"/>
</dbReference>
<dbReference type="PROSITE" id="PS51900">
    <property type="entry name" value="CB"/>
    <property type="match status" value="1"/>
</dbReference>
<organism evidence="9 10">
    <name type="scientific">Bosea eneae</name>
    <dbReference type="NCBI Taxonomy" id="151454"/>
    <lineage>
        <taxon>Bacteria</taxon>
        <taxon>Pseudomonadati</taxon>
        <taxon>Pseudomonadota</taxon>
        <taxon>Alphaproteobacteria</taxon>
        <taxon>Hyphomicrobiales</taxon>
        <taxon>Boseaceae</taxon>
        <taxon>Bosea</taxon>
    </lineage>
</organism>
<proteinExistence type="inferred from homology"/>
<dbReference type="Proteomes" id="UP001596053">
    <property type="component" value="Unassembled WGS sequence"/>
</dbReference>
<evidence type="ECO:0000256" key="6">
    <source>
        <dbReference type="SAM" id="MobiDB-lite"/>
    </source>
</evidence>
<gene>
    <name evidence="9" type="ORF">ACFPOB_15750</name>
</gene>
<evidence type="ECO:0000259" key="8">
    <source>
        <dbReference type="PROSITE" id="PS51900"/>
    </source>
</evidence>
<evidence type="ECO:0000256" key="3">
    <source>
        <dbReference type="ARBA" id="ARBA00023125"/>
    </source>
</evidence>
<keyword evidence="2" id="KW-0229">DNA integration</keyword>
<evidence type="ECO:0000259" key="7">
    <source>
        <dbReference type="PROSITE" id="PS51898"/>
    </source>
</evidence>